<evidence type="ECO:0000313" key="1">
    <source>
        <dbReference type="EMBL" id="EMI54623.1"/>
    </source>
</evidence>
<dbReference type="PATRIC" id="fig|1263870.3.peg.4168"/>
<comment type="caution">
    <text evidence="1">The sequence shown here is derived from an EMBL/GenBank/DDBJ whole genome shotgun (WGS) entry which is preliminary data.</text>
</comment>
<accession>M5UF58</accession>
<sequence length="46" mass="5292">MTSHKFLDIDLSPADNHAVNAEQTHRLFTSFNPWHAFARLPPTFPD</sequence>
<reference evidence="1 2" key="1">
    <citation type="journal article" date="2013" name="Mar. Genomics">
        <title>Expression of sulfatases in Rhodopirellula baltica and the diversity of sulfatases in the genus Rhodopirellula.</title>
        <authorList>
            <person name="Wegner C.E."/>
            <person name="Richter-Heitmann T."/>
            <person name="Klindworth A."/>
            <person name="Klockow C."/>
            <person name="Richter M."/>
            <person name="Achstetter T."/>
            <person name="Glockner F.O."/>
            <person name="Harder J."/>
        </authorList>
    </citation>
    <scope>NUCLEOTIDE SEQUENCE [LARGE SCALE GENOMIC DNA]</scope>
    <source>
        <strain evidence="1 2">SM41</strain>
    </source>
</reference>
<organism evidence="1 2">
    <name type="scientific">Rhodopirellula sallentina SM41</name>
    <dbReference type="NCBI Taxonomy" id="1263870"/>
    <lineage>
        <taxon>Bacteria</taxon>
        <taxon>Pseudomonadati</taxon>
        <taxon>Planctomycetota</taxon>
        <taxon>Planctomycetia</taxon>
        <taxon>Pirellulales</taxon>
        <taxon>Pirellulaceae</taxon>
        <taxon>Rhodopirellula</taxon>
    </lineage>
</organism>
<dbReference type="Proteomes" id="UP000011885">
    <property type="component" value="Unassembled WGS sequence"/>
</dbReference>
<protein>
    <submittedName>
        <fullName evidence="1">Uncharacterized protein</fullName>
    </submittedName>
</protein>
<dbReference type="AlphaFoldDB" id="M5UF58"/>
<proteinExistence type="predicted"/>
<name>M5UF58_9BACT</name>
<dbReference type="EMBL" id="ANOH01000271">
    <property type="protein sequence ID" value="EMI54623.1"/>
    <property type="molecule type" value="Genomic_DNA"/>
</dbReference>
<gene>
    <name evidence="1" type="ORF">RSSM_03938</name>
</gene>
<evidence type="ECO:0000313" key="2">
    <source>
        <dbReference type="Proteomes" id="UP000011885"/>
    </source>
</evidence>
<keyword evidence="2" id="KW-1185">Reference proteome</keyword>